<dbReference type="GO" id="GO:0000981">
    <property type="term" value="F:DNA-binding transcription factor activity, RNA polymerase II-specific"/>
    <property type="evidence" value="ECO:0007669"/>
    <property type="project" value="TreeGrafter"/>
</dbReference>
<accession>A0A1E3J4D7</accession>
<dbReference type="GO" id="GO:0000978">
    <property type="term" value="F:RNA polymerase II cis-regulatory region sequence-specific DNA binding"/>
    <property type="evidence" value="ECO:0007669"/>
    <property type="project" value="TreeGrafter"/>
</dbReference>
<dbReference type="OrthoDB" id="2575514at2759"/>
<dbReference type="EMBL" id="AWGH01000012">
    <property type="protein sequence ID" value="ODN95707.1"/>
    <property type="molecule type" value="Genomic_DNA"/>
</dbReference>
<dbReference type="GeneID" id="30193538"/>
<gene>
    <name evidence="4" type="ORF">L198_04325</name>
</gene>
<feature type="compositionally biased region" description="Polar residues" evidence="1">
    <location>
        <begin position="399"/>
        <end position="410"/>
    </location>
</feature>
<dbReference type="PANTHER" id="PTHR37784">
    <property type="entry name" value="PROTEIN MSN1"/>
    <property type="match status" value="1"/>
</dbReference>
<feature type="compositionally biased region" description="Basic and acidic residues" evidence="1">
    <location>
        <begin position="383"/>
        <end position="397"/>
    </location>
</feature>
<dbReference type="Pfam" id="PF12550">
    <property type="entry name" value="GCR1_C"/>
    <property type="match status" value="1"/>
</dbReference>
<evidence type="ECO:0000256" key="1">
    <source>
        <dbReference type="SAM" id="MobiDB-lite"/>
    </source>
</evidence>
<reference evidence="4 5" key="1">
    <citation type="submission" date="2016-06" db="EMBL/GenBank/DDBJ databases">
        <title>Evolution of pathogenesis and genome organization in the Tremellales.</title>
        <authorList>
            <person name="Cuomo C."/>
            <person name="Litvintseva A."/>
            <person name="Heitman J."/>
            <person name="Chen Y."/>
            <person name="Sun S."/>
            <person name="Springer D."/>
            <person name="Dromer F."/>
            <person name="Young S."/>
            <person name="Zeng Q."/>
            <person name="Chapman S."/>
            <person name="Gujja S."/>
            <person name="Saif S."/>
            <person name="Birren B."/>
        </authorList>
    </citation>
    <scope>NUCLEOTIDE SEQUENCE [LARGE SCALE GENOMIC DNA]</scope>
    <source>
        <strain evidence="4 5">CBS 7118</strain>
    </source>
</reference>
<organism evidence="4 5">
    <name type="scientific">Cryptococcus wingfieldii CBS 7118</name>
    <dbReference type="NCBI Taxonomy" id="1295528"/>
    <lineage>
        <taxon>Eukaryota</taxon>
        <taxon>Fungi</taxon>
        <taxon>Dikarya</taxon>
        <taxon>Basidiomycota</taxon>
        <taxon>Agaricomycotina</taxon>
        <taxon>Tremellomycetes</taxon>
        <taxon>Tremellales</taxon>
        <taxon>Cryptococcaceae</taxon>
        <taxon>Cryptococcus</taxon>
    </lineage>
</organism>
<evidence type="ECO:0000313" key="5">
    <source>
        <dbReference type="Proteomes" id="UP000094819"/>
    </source>
</evidence>
<feature type="region of interest" description="Disordered" evidence="1">
    <location>
        <begin position="383"/>
        <end position="412"/>
    </location>
</feature>
<name>A0A1E3J4D7_9TREE</name>
<dbReference type="GO" id="GO:0060963">
    <property type="term" value="P:positive regulation of ribosomal protein gene transcription by RNA polymerase II"/>
    <property type="evidence" value="ECO:0007669"/>
    <property type="project" value="TreeGrafter"/>
</dbReference>
<feature type="compositionally biased region" description="Low complexity" evidence="1">
    <location>
        <begin position="550"/>
        <end position="563"/>
    </location>
</feature>
<evidence type="ECO:0008006" key="6">
    <source>
        <dbReference type="Google" id="ProtNLM"/>
    </source>
</evidence>
<dbReference type="PANTHER" id="PTHR37784:SF2">
    <property type="entry name" value="HIGH-OSMOLARITY-INDUCED TRANSCRIPTION PROTEIN 1"/>
    <property type="match status" value="1"/>
</dbReference>
<feature type="region of interest" description="Disordered" evidence="1">
    <location>
        <begin position="522"/>
        <end position="563"/>
    </location>
</feature>
<proteinExistence type="predicted"/>
<evidence type="ECO:0000259" key="2">
    <source>
        <dbReference type="Pfam" id="PF12550"/>
    </source>
</evidence>
<feature type="domain" description="Transcription activator GCR1-like" evidence="2">
    <location>
        <begin position="577"/>
        <end position="641"/>
    </location>
</feature>
<keyword evidence="5" id="KW-1185">Reference proteome</keyword>
<dbReference type="AlphaFoldDB" id="A0A1E3J4D7"/>
<dbReference type="InterPro" id="IPR011010">
    <property type="entry name" value="DNA_brk_join_enz"/>
</dbReference>
<dbReference type="SUPFAM" id="SSF56349">
    <property type="entry name" value="DNA breaking-rejoining enzymes"/>
    <property type="match status" value="1"/>
</dbReference>
<feature type="domain" description="Ndc10" evidence="3">
    <location>
        <begin position="21"/>
        <end position="369"/>
    </location>
</feature>
<dbReference type="InterPro" id="IPR052146">
    <property type="entry name" value="HOT1"/>
</dbReference>
<protein>
    <recommendedName>
        <fullName evidence="6">Ndc10 domain-containing protein</fullName>
    </recommendedName>
</protein>
<dbReference type="InterPro" id="IPR031872">
    <property type="entry name" value="NDC10_II"/>
</dbReference>
<sequence>MSALISLWRHQVDHEGSPYTTPRSSLYSKLLKAYSQLHVRKRQANHEDKGKGSDGDGIQSRKQLADIRQAFFCKGTFVGLRDLAAFDWGHGGLLRGDNQRQLQISDMGVQYFEDSAISDPTPAVAFSCRITSSKTNKNGTMQQVGMFRARDWKVCPVGGQTMYWFSRLHCSTTEWPHSNTPFPNLSQRSHWYQGLPYFTNTGSNTQGISYGTQLSSAKDVYSTAGVQSRLYTHDGRRFGARVAVKSGAPDGQVQRLGLWASDVKDTHYLDVLPEHTMRALAGHPPYQGTFFLARAVQVPRDLMEMVFPMVEEWLDHFSSPGHINSDIEAVQWLKYLKELRLVFIQDIPHWRQLYPEHSIFRHPIFTDPDSPYHAYEKDALASTLSRDRNPPLRDASDAARSQHTMEQVNRNTHRLDDVFQVMQDVLEKVREVKEDVDETHEASLETRMSVLKVQETLGRKIKGLAKGQDQIREGQVQMRDMICQSIIPSLSGPQDDAVAQLLGTFASASSFVSQLPVDGAVSGQASSGSGLGSSSGAAAAAEGSPPPAAPTSVPTSVSASVPTTSGPFAPVVKGFISRKVNNIVDAMTEWETGLAGQPSIKERFPYTFHWGKDLDSLAERKYWEKRRAVANMVNHILNHPDVGPRLVQQPPTIAEAATVLDRWRLANGHKSWGKFMKVAGGFVQNDMEKIIGEPLHPLLPFLSHFM</sequence>
<evidence type="ECO:0000313" key="4">
    <source>
        <dbReference type="EMBL" id="ODN95707.1"/>
    </source>
</evidence>
<evidence type="ECO:0000259" key="3">
    <source>
        <dbReference type="Pfam" id="PF16787"/>
    </source>
</evidence>
<dbReference type="Proteomes" id="UP000094819">
    <property type="component" value="Unassembled WGS sequence"/>
</dbReference>
<dbReference type="Pfam" id="PF16787">
    <property type="entry name" value="NDC10_II"/>
    <property type="match status" value="1"/>
</dbReference>
<comment type="caution">
    <text evidence="4">The sequence shown here is derived from an EMBL/GenBank/DDBJ whole genome shotgun (WGS) entry which is preliminary data.</text>
</comment>
<feature type="compositionally biased region" description="Low complexity" evidence="1">
    <location>
        <begin position="522"/>
        <end position="543"/>
    </location>
</feature>
<dbReference type="InterPro" id="IPR038279">
    <property type="entry name" value="Ndc10_dom2_sf"/>
</dbReference>
<dbReference type="InterPro" id="IPR022210">
    <property type="entry name" value="TF_GCR1-like"/>
</dbReference>
<dbReference type="RefSeq" id="XP_019031372.1">
    <property type="nucleotide sequence ID" value="XM_019176444.1"/>
</dbReference>
<dbReference type="Gene3D" id="1.10.443.20">
    <property type="entry name" value="Centromere DNA-binding protein complex CBF3 subunit, domain 2"/>
    <property type="match status" value="1"/>
</dbReference>